<dbReference type="Proteomes" id="UP000054279">
    <property type="component" value="Unassembled WGS sequence"/>
</dbReference>
<sequence length="270" mass="29335">MNPLHHHPRLKSHVSLTLSHTLAACLPTPPLVPPLLIARPAPDAAALARLRPHLRNVAAYEFGRRRSIFELPPAGFTKQAEIVIWRVVRSMGSYTIARSADYRDGHGDGGKGTEHAAVRYAEIIDTLLRVWEEKHSAKVYALSDGQGGDGPNAGLFDRRTIHENVDMISCPTRGSAETPTSQGFNTPQCEMDSALPVPIAAPAIPFSSPSPPQHITPNPNPNRTHTPTRNTPRPTLTTPTKVKVTINKCTLPKTCRTKAPSKWTSVSSGV</sequence>
<dbReference type="HOGENOM" id="CLU_1031232_0_0_1"/>
<feature type="compositionally biased region" description="Pro residues" evidence="1">
    <location>
        <begin position="208"/>
        <end position="220"/>
    </location>
</feature>
<accession>A0A0C9U528</accession>
<name>A0A0C9U528_SPHS4</name>
<gene>
    <name evidence="2" type="ORF">M422DRAFT_259221</name>
</gene>
<dbReference type="EMBL" id="KN837163">
    <property type="protein sequence ID" value="KIJ38073.1"/>
    <property type="molecule type" value="Genomic_DNA"/>
</dbReference>
<feature type="region of interest" description="Disordered" evidence="1">
    <location>
        <begin position="201"/>
        <end position="238"/>
    </location>
</feature>
<protein>
    <submittedName>
        <fullName evidence="2">Uncharacterized protein</fullName>
    </submittedName>
</protein>
<reference evidence="2 3" key="1">
    <citation type="submission" date="2014-06" db="EMBL/GenBank/DDBJ databases">
        <title>Evolutionary Origins and Diversification of the Mycorrhizal Mutualists.</title>
        <authorList>
            <consortium name="DOE Joint Genome Institute"/>
            <consortium name="Mycorrhizal Genomics Consortium"/>
            <person name="Kohler A."/>
            <person name="Kuo A."/>
            <person name="Nagy L.G."/>
            <person name="Floudas D."/>
            <person name="Copeland A."/>
            <person name="Barry K.W."/>
            <person name="Cichocki N."/>
            <person name="Veneault-Fourrey C."/>
            <person name="LaButti K."/>
            <person name="Lindquist E.A."/>
            <person name="Lipzen A."/>
            <person name="Lundell T."/>
            <person name="Morin E."/>
            <person name="Murat C."/>
            <person name="Riley R."/>
            <person name="Ohm R."/>
            <person name="Sun H."/>
            <person name="Tunlid A."/>
            <person name="Henrissat B."/>
            <person name="Grigoriev I.V."/>
            <person name="Hibbett D.S."/>
            <person name="Martin F."/>
        </authorList>
    </citation>
    <scope>NUCLEOTIDE SEQUENCE [LARGE SCALE GENOMIC DNA]</scope>
    <source>
        <strain evidence="2 3">SS14</strain>
    </source>
</reference>
<organism evidence="2 3">
    <name type="scientific">Sphaerobolus stellatus (strain SS14)</name>
    <dbReference type="NCBI Taxonomy" id="990650"/>
    <lineage>
        <taxon>Eukaryota</taxon>
        <taxon>Fungi</taxon>
        <taxon>Dikarya</taxon>
        <taxon>Basidiomycota</taxon>
        <taxon>Agaricomycotina</taxon>
        <taxon>Agaricomycetes</taxon>
        <taxon>Phallomycetidae</taxon>
        <taxon>Geastrales</taxon>
        <taxon>Sphaerobolaceae</taxon>
        <taxon>Sphaerobolus</taxon>
    </lineage>
</organism>
<evidence type="ECO:0000256" key="1">
    <source>
        <dbReference type="SAM" id="MobiDB-lite"/>
    </source>
</evidence>
<evidence type="ECO:0000313" key="2">
    <source>
        <dbReference type="EMBL" id="KIJ38073.1"/>
    </source>
</evidence>
<keyword evidence="3" id="KW-1185">Reference proteome</keyword>
<dbReference type="AlphaFoldDB" id="A0A0C9U528"/>
<proteinExistence type="predicted"/>
<feature type="compositionally biased region" description="Low complexity" evidence="1">
    <location>
        <begin position="221"/>
        <end position="238"/>
    </location>
</feature>
<evidence type="ECO:0000313" key="3">
    <source>
        <dbReference type="Proteomes" id="UP000054279"/>
    </source>
</evidence>